<dbReference type="Gene3D" id="3.30.497.10">
    <property type="entry name" value="Antithrombin, subunit I, domain 2"/>
    <property type="match status" value="1"/>
</dbReference>
<evidence type="ECO:0000259" key="6">
    <source>
        <dbReference type="SMART" id="SM00093"/>
    </source>
</evidence>
<dbReference type="GO" id="GO:0005615">
    <property type="term" value="C:extracellular space"/>
    <property type="evidence" value="ECO:0007669"/>
    <property type="project" value="InterPro"/>
</dbReference>
<gene>
    <name evidence="7" type="ORF">MNOR_LOCUS21786</name>
</gene>
<evidence type="ECO:0000313" key="8">
    <source>
        <dbReference type="Proteomes" id="UP001497623"/>
    </source>
</evidence>
<comment type="similarity">
    <text evidence="1 4">Belongs to the serpin family.</text>
</comment>
<dbReference type="EMBL" id="CAXKWB010017782">
    <property type="protein sequence ID" value="CAL4119819.1"/>
    <property type="molecule type" value="Genomic_DNA"/>
</dbReference>
<reference evidence="7 8" key="1">
    <citation type="submission" date="2024-05" db="EMBL/GenBank/DDBJ databases">
        <authorList>
            <person name="Wallberg A."/>
        </authorList>
    </citation>
    <scope>NUCLEOTIDE SEQUENCE [LARGE SCALE GENOMIC DNA]</scope>
</reference>
<dbReference type="PROSITE" id="PS00284">
    <property type="entry name" value="SERPIN"/>
    <property type="match status" value="1"/>
</dbReference>
<feature type="chain" id="PRO_5043774616" description="Serpin domain-containing protein" evidence="5">
    <location>
        <begin position="26"/>
        <end position="426"/>
    </location>
</feature>
<dbReference type="AlphaFoldDB" id="A0AAV2R7T0"/>
<dbReference type="InterPro" id="IPR023796">
    <property type="entry name" value="Serpin_dom"/>
</dbReference>
<evidence type="ECO:0000256" key="3">
    <source>
        <dbReference type="ARBA" id="ARBA00022900"/>
    </source>
</evidence>
<dbReference type="GO" id="GO:0004867">
    <property type="term" value="F:serine-type endopeptidase inhibitor activity"/>
    <property type="evidence" value="ECO:0007669"/>
    <property type="project" value="UniProtKB-KW"/>
</dbReference>
<sequence>TMQGKIILKILTICGVIYYTPPVTGVKPGGLSKLRTCLNEDTSQQDKEGLDPDVFGVDLFRSLAIGEPYNIITSPFSIWSVLVLGFYGSLGQTQKQLSQVLGVTNKVTTFSEVEKLRALLEDTPSHKAILHLNNKGYFASSLSMKVCIRDLIPNLKKIDFKDDAAAAAQKINNDVAKTTEGMIKEIVTGEDLQEASFVLLNAVYFKGVWEEPFDKLATKKKDFFGTDAQVMGQVEMMVDSNHHGKLVDIPELKAQMVELEYADSSVSMFLFHTKEKDSSGIYSFDTLIEGLTPELFKNAITQEKNDVFQLQIPKFKIETRIDDDLLKALKALGITDLFDENLANLTGFSSQPLHVKHVIHKAVIVVNEEGTEAAAASAMEGMSRSASMPPTKKIFFNHPFVYLVYDKDADVILFAGTFKDPNILDK</sequence>
<evidence type="ECO:0000256" key="1">
    <source>
        <dbReference type="ARBA" id="ARBA00009500"/>
    </source>
</evidence>
<keyword evidence="5" id="KW-0732">Signal</keyword>
<evidence type="ECO:0000256" key="4">
    <source>
        <dbReference type="RuleBase" id="RU000411"/>
    </source>
</evidence>
<dbReference type="InterPro" id="IPR000215">
    <property type="entry name" value="Serpin_fam"/>
</dbReference>
<keyword evidence="3" id="KW-0722">Serine protease inhibitor</keyword>
<dbReference type="InterPro" id="IPR042185">
    <property type="entry name" value="Serpin_sf_2"/>
</dbReference>
<name>A0AAV2R7T0_MEGNR</name>
<dbReference type="SMART" id="SM00093">
    <property type="entry name" value="SERPIN"/>
    <property type="match status" value="1"/>
</dbReference>
<comment type="caution">
    <text evidence="7">The sequence shown here is derived from an EMBL/GenBank/DDBJ whole genome shotgun (WGS) entry which is preliminary data.</text>
</comment>
<dbReference type="InterPro" id="IPR023795">
    <property type="entry name" value="Serpin_CS"/>
</dbReference>
<dbReference type="SUPFAM" id="SSF56574">
    <property type="entry name" value="Serpins"/>
    <property type="match status" value="1"/>
</dbReference>
<feature type="non-terminal residue" evidence="7">
    <location>
        <position position="1"/>
    </location>
</feature>
<evidence type="ECO:0000256" key="2">
    <source>
        <dbReference type="ARBA" id="ARBA00022690"/>
    </source>
</evidence>
<feature type="signal peptide" evidence="5">
    <location>
        <begin position="1"/>
        <end position="25"/>
    </location>
</feature>
<feature type="non-terminal residue" evidence="7">
    <location>
        <position position="426"/>
    </location>
</feature>
<keyword evidence="2" id="KW-0646">Protease inhibitor</keyword>
<evidence type="ECO:0000256" key="5">
    <source>
        <dbReference type="SAM" id="SignalP"/>
    </source>
</evidence>
<dbReference type="Gene3D" id="2.30.39.10">
    <property type="entry name" value="Alpha-1-antitrypsin, domain 1"/>
    <property type="match status" value="1"/>
</dbReference>
<dbReference type="Pfam" id="PF00079">
    <property type="entry name" value="Serpin"/>
    <property type="match status" value="1"/>
</dbReference>
<keyword evidence="8" id="KW-1185">Reference proteome</keyword>
<dbReference type="PANTHER" id="PTHR11461:SF211">
    <property type="entry name" value="GH10112P-RELATED"/>
    <property type="match status" value="1"/>
</dbReference>
<proteinExistence type="inferred from homology"/>
<protein>
    <recommendedName>
        <fullName evidence="6">Serpin domain-containing protein</fullName>
    </recommendedName>
</protein>
<organism evidence="7 8">
    <name type="scientific">Meganyctiphanes norvegica</name>
    <name type="common">Northern krill</name>
    <name type="synonym">Thysanopoda norvegica</name>
    <dbReference type="NCBI Taxonomy" id="48144"/>
    <lineage>
        <taxon>Eukaryota</taxon>
        <taxon>Metazoa</taxon>
        <taxon>Ecdysozoa</taxon>
        <taxon>Arthropoda</taxon>
        <taxon>Crustacea</taxon>
        <taxon>Multicrustacea</taxon>
        <taxon>Malacostraca</taxon>
        <taxon>Eumalacostraca</taxon>
        <taxon>Eucarida</taxon>
        <taxon>Euphausiacea</taxon>
        <taxon>Euphausiidae</taxon>
        <taxon>Meganyctiphanes</taxon>
    </lineage>
</organism>
<accession>A0AAV2R7T0</accession>
<feature type="domain" description="Serpin" evidence="6">
    <location>
        <begin position="57"/>
        <end position="421"/>
    </location>
</feature>
<dbReference type="Proteomes" id="UP001497623">
    <property type="component" value="Unassembled WGS sequence"/>
</dbReference>
<evidence type="ECO:0000313" key="7">
    <source>
        <dbReference type="EMBL" id="CAL4119819.1"/>
    </source>
</evidence>
<dbReference type="InterPro" id="IPR036186">
    <property type="entry name" value="Serpin_sf"/>
</dbReference>
<dbReference type="InterPro" id="IPR042178">
    <property type="entry name" value="Serpin_sf_1"/>
</dbReference>
<dbReference type="PANTHER" id="PTHR11461">
    <property type="entry name" value="SERINE PROTEASE INHIBITOR, SERPIN"/>
    <property type="match status" value="1"/>
</dbReference>